<dbReference type="SUPFAM" id="SSF55729">
    <property type="entry name" value="Acyl-CoA N-acyltransferases (Nat)"/>
    <property type="match status" value="1"/>
</dbReference>
<feature type="domain" description="N-acetyltransferase" evidence="1">
    <location>
        <begin position="1"/>
        <end position="165"/>
    </location>
</feature>
<dbReference type="RefSeq" id="WP_005951858.1">
    <property type="nucleotide sequence ID" value="NZ_CP028103.1"/>
</dbReference>
<dbReference type="InterPro" id="IPR016181">
    <property type="entry name" value="Acyl_CoA_acyltransferase"/>
</dbReference>
<dbReference type="PROSITE" id="PS51186">
    <property type="entry name" value="GNAT"/>
    <property type="match status" value="1"/>
</dbReference>
<dbReference type="Proteomes" id="UP000241238">
    <property type="component" value="Chromosome"/>
</dbReference>
<dbReference type="Gene3D" id="3.40.630.30">
    <property type="match status" value="1"/>
</dbReference>
<accession>A0ABM6U2M0</accession>
<dbReference type="GeneID" id="77467259"/>
<evidence type="ECO:0000313" key="2">
    <source>
        <dbReference type="EMBL" id="AVQ30529.1"/>
    </source>
</evidence>
<evidence type="ECO:0000259" key="1">
    <source>
        <dbReference type="PROSITE" id="PS51186"/>
    </source>
</evidence>
<name>A0ABM6U2M0_FUSVA</name>
<sequence length="173" mass="20182">MIRRARKNDIETISKIYIDSRRRTYKNILPSDYLNSLTYAQAEKKWTEYLEDENNIIFVHLDEAGTITSLAASKPYRHLKKCFYLDSLHVLPEFQGKGIGKSLILKTAEFALENNYECMAVSFLRGNDKAEKIYQYLGAIYLNDFISYFDNTSAMSTVFLWKDLPKLISKYSK</sequence>
<dbReference type="Pfam" id="PF00583">
    <property type="entry name" value="Acetyltransf_1"/>
    <property type="match status" value="1"/>
</dbReference>
<proteinExistence type="predicted"/>
<organism evidence="2 3">
    <name type="scientific">Fusobacterium varium ATCC 27725</name>
    <dbReference type="NCBI Taxonomy" id="469618"/>
    <lineage>
        <taxon>Bacteria</taxon>
        <taxon>Fusobacteriati</taxon>
        <taxon>Fusobacteriota</taxon>
        <taxon>Fusobacteriia</taxon>
        <taxon>Fusobacteriales</taxon>
        <taxon>Fusobacteriaceae</taxon>
        <taxon>Fusobacterium</taxon>
    </lineage>
</organism>
<gene>
    <name evidence="2" type="ORF">C4N18_04585</name>
</gene>
<dbReference type="EMBL" id="CP028103">
    <property type="protein sequence ID" value="AVQ30529.1"/>
    <property type="molecule type" value="Genomic_DNA"/>
</dbReference>
<dbReference type="CDD" id="cd04301">
    <property type="entry name" value="NAT_SF"/>
    <property type="match status" value="1"/>
</dbReference>
<protein>
    <submittedName>
        <fullName evidence="2">GNAT family N-acetyltransferase</fullName>
    </submittedName>
</protein>
<keyword evidence="3" id="KW-1185">Reference proteome</keyword>
<reference evidence="3" key="1">
    <citation type="journal article" date="2018" name="MSphere">
        <title>Fusobacterium Genomics Using MinION and Illumina Sequencing Enables Genome Completion and Correction.</title>
        <authorList>
            <person name="Todd S.M."/>
            <person name="Settlage R.E."/>
            <person name="Lahmers K.K."/>
            <person name="Slade D.J."/>
        </authorList>
    </citation>
    <scope>NUCLEOTIDE SEQUENCE [LARGE SCALE GENOMIC DNA]</scope>
    <source>
        <strain evidence="3">ATCC 27725</strain>
    </source>
</reference>
<dbReference type="InterPro" id="IPR000182">
    <property type="entry name" value="GNAT_dom"/>
</dbReference>
<evidence type="ECO:0000313" key="3">
    <source>
        <dbReference type="Proteomes" id="UP000241238"/>
    </source>
</evidence>